<dbReference type="InterPro" id="IPR000700">
    <property type="entry name" value="PAS-assoc_C"/>
</dbReference>
<evidence type="ECO:0000313" key="11">
    <source>
        <dbReference type="Proteomes" id="UP000243778"/>
    </source>
</evidence>
<feature type="coiled-coil region" evidence="6">
    <location>
        <begin position="281"/>
        <end position="315"/>
    </location>
</feature>
<name>A0A1H2QRJ8_9PSED</name>
<dbReference type="InterPro" id="IPR027417">
    <property type="entry name" value="P-loop_NTPase"/>
</dbReference>
<protein>
    <submittedName>
        <fullName evidence="10">PAS domain S-box-containing protein</fullName>
    </submittedName>
</protein>
<dbReference type="InterPro" id="IPR025944">
    <property type="entry name" value="Sigma_54_int_dom_CS"/>
</dbReference>
<dbReference type="InterPro" id="IPR001610">
    <property type="entry name" value="PAC"/>
</dbReference>
<dbReference type="GO" id="GO:0043565">
    <property type="term" value="F:sequence-specific DNA binding"/>
    <property type="evidence" value="ECO:0007669"/>
    <property type="project" value="InterPro"/>
</dbReference>
<dbReference type="SUPFAM" id="SSF55785">
    <property type="entry name" value="PYP-like sensor domain (PAS domain)"/>
    <property type="match status" value="2"/>
</dbReference>
<reference evidence="11" key="1">
    <citation type="submission" date="2016-10" db="EMBL/GenBank/DDBJ databases">
        <authorList>
            <person name="Varghese N."/>
            <person name="Submissions S."/>
        </authorList>
    </citation>
    <scope>NUCLEOTIDE SEQUENCE [LARGE SCALE GENOMIC DNA]</scope>
    <source>
        <strain evidence="11">NRRL B-59562</strain>
    </source>
</reference>
<dbReference type="SMART" id="SM00086">
    <property type="entry name" value="PAC"/>
    <property type="match status" value="2"/>
</dbReference>
<dbReference type="Pfam" id="PF25601">
    <property type="entry name" value="AAA_lid_14"/>
    <property type="match status" value="1"/>
</dbReference>
<dbReference type="Gene3D" id="3.40.50.300">
    <property type="entry name" value="P-loop containing nucleotide triphosphate hydrolases"/>
    <property type="match status" value="1"/>
</dbReference>
<dbReference type="Gene3D" id="1.10.10.60">
    <property type="entry name" value="Homeodomain-like"/>
    <property type="match status" value="1"/>
</dbReference>
<dbReference type="Pfam" id="PF00158">
    <property type="entry name" value="Sigma54_activat"/>
    <property type="match status" value="1"/>
</dbReference>
<dbReference type="InterPro" id="IPR009057">
    <property type="entry name" value="Homeodomain-like_sf"/>
</dbReference>
<evidence type="ECO:0000256" key="4">
    <source>
        <dbReference type="ARBA" id="ARBA00023125"/>
    </source>
</evidence>
<dbReference type="InterPro" id="IPR035965">
    <property type="entry name" value="PAS-like_dom_sf"/>
</dbReference>
<dbReference type="PANTHER" id="PTHR32071:SF117">
    <property type="entry name" value="PTS-DEPENDENT DIHYDROXYACETONE KINASE OPERON REGULATORY PROTEIN-RELATED"/>
    <property type="match status" value="1"/>
</dbReference>
<dbReference type="Proteomes" id="UP000243778">
    <property type="component" value="Unassembled WGS sequence"/>
</dbReference>
<dbReference type="Pfam" id="PF00989">
    <property type="entry name" value="PAS"/>
    <property type="match status" value="1"/>
</dbReference>
<dbReference type="FunFam" id="3.40.50.300:FF:000006">
    <property type="entry name" value="DNA-binding transcriptional regulator NtrC"/>
    <property type="match status" value="1"/>
</dbReference>
<dbReference type="InterPro" id="IPR058031">
    <property type="entry name" value="AAA_lid_NorR"/>
</dbReference>
<evidence type="ECO:0000256" key="2">
    <source>
        <dbReference type="ARBA" id="ARBA00022840"/>
    </source>
</evidence>
<dbReference type="CDD" id="cd00130">
    <property type="entry name" value="PAS"/>
    <property type="match status" value="2"/>
</dbReference>
<dbReference type="RefSeq" id="WP_090223718.1">
    <property type="nucleotide sequence ID" value="NZ_FNNU01000001.1"/>
</dbReference>
<keyword evidence="1" id="KW-0547">Nucleotide-binding</keyword>
<dbReference type="NCBIfam" id="TIGR00229">
    <property type="entry name" value="sensory_box"/>
    <property type="match status" value="2"/>
</dbReference>
<dbReference type="AlphaFoldDB" id="A0A1H2QRJ8"/>
<dbReference type="GO" id="GO:0006355">
    <property type="term" value="P:regulation of DNA-templated transcription"/>
    <property type="evidence" value="ECO:0007669"/>
    <property type="project" value="InterPro"/>
</dbReference>
<feature type="domain" description="PAS" evidence="8">
    <location>
        <begin position="160"/>
        <end position="217"/>
    </location>
</feature>
<evidence type="ECO:0000256" key="3">
    <source>
        <dbReference type="ARBA" id="ARBA00023015"/>
    </source>
</evidence>
<dbReference type="Pfam" id="PF13426">
    <property type="entry name" value="PAS_9"/>
    <property type="match status" value="1"/>
</dbReference>
<dbReference type="Gene3D" id="3.30.450.20">
    <property type="entry name" value="PAS domain"/>
    <property type="match status" value="2"/>
</dbReference>
<dbReference type="Gene3D" id="1.10.8.60">
    <property type="match status" value="1"/>
</dbReference>
<keyword evidence="11" id="KW-1185">Reference proteome</keyword>
<dbReference type="SMART" id="SM00091">
    <property type="entry name" value="PAS"/>
    <property type="match status" value="2"/>
</dbReference>
<accession>A0A1H2QRJ8</accession>
<dbReference type="SMART" id="SM00382">
    <property type="entry name" value="AAA"/>
    <property type="match status" value="1"/>
</dbReference>
<evidence type="ECO:0000259" key="8">
    <source>
        <dbReference type="PROSITE" id="PS50112"/>
    </source>
</evidence>
<keyword evidence="2" id="KW-0067">ATP-binding</keyword>
<dbReference type="InterPro" id="IPR025662">
    <property type="entry name" value="Sigma_54_int_dom_ATP-bd_1"/>
</dbReference>
<dbReference type="Pfam" id="PF02954">
    <property type="entry name" value="HTH_8"/>
    <property type="match status" value="1"/>
</dbReference>
<dbReference type="PROSITE" id="PS50045">
    <property type="entry name" value="SIGMA54_INTERACT_4"/>
    <property type="match status" value="1"/>
</dbReference>
<dbReference type="InterPro" id="IPR002078">
    <property type="entry name" value="Sigma_54_int"/>
</dbReference>
<dbReference type="PROSITE" id="PS50112">
    <property type="entry name" value="PAS"/>
    <property type="match status" value="1"/>
</dbReference>
<dbReference type="SUPFAM" id="SSF46689">
    <property type="entry name" value="Homeodomain-like"/>
    <property type="match status" value="1"/>
</dbReference>
<proteinExistence type="predicted"/>
<feature type="domain" description="Sigma-54 factor interaction" evidence="7">
    <location>
        <begin position="322"/>
        <end position="551"/>
    </location>
</feature>
<dbReference type="EMBL" id="FNNU01000001">
    <property type="protein sequence ID" value="SDW09500.1"/>
    <property type="molecule type" value="Genomic_DNA"/>
</dbReference>
<feature type="domain" description="PAC" evidence="9">
    <location>
        <begin position="239"/>
        <end position="290"/>
    </location>
</feature>
<evidence type="ECO:0000256" key="6">
    <source>
        <dbReference type="SAM" id="Coils"/>
    </source>
</evidence>
<dbReference type="PROSITE" id="PS00675">
    <property type="entry name" value="SIGMA54_INTERACT_1"/>
    <property type="match status" value="1"/>
</dbReference>
<evidence type="ECO:0000313" key="10">
    <source>
        <dbReference type="EMBL" id="SDW09500.1"/>
    </source>
</evidence>
<organism evidence="10 11">
    <name type="scientific">Pseudomonas kuykendallii</name>
    <dbReference type="NCBI Taxonomy" id="1007099"/>
    <lineage>
        <taxon>Bacteria</taxon>
        <taxon>Pseudomonadati</taxon>
        <taxon>Pseudomonadota</taxon>
        <taxon>Gammaproteobacteria</taxon>
        <taxon>Pseudomonadales</taxon>
        <taxon>Pseudomonadaceae</taxon>
        <taxon>Pseudomonas</taxon>
    </lineage>
</organism>
<dbReference type="InterPro" id="IPR025943">
    <property type="entry name" value="Sigma_54_int_dom_ATP-bd_2"/>
</dbReference>
<dbReference type="InterPro" id="IPR000014">
    <property type="entry name" value="PAS"/>
</dbReference>
<gene>
    <name evidence="10" type="ORF">SAMN05216287_0125</name>
</gene>
<evidence type="ECO:0000259" key="9">
    <source>
        <dbReference type="PROSITE" id="PS50113"/>
    </source>
</evidence>
<keyword evidence="5" id="KW-0804">Transcription</keyword>
<dbReference type="InterPro" id="IPR002197">
    <property type="entry name" value="HTH_Fis"/>
</dbReference>
<dbReference type="PROSITE" id="PS50113">
    <property type="entry name" value="PAC"/>
    <property type="match status" value="1"/>
</dbReference>
<dbReference type="GO" id="GO:0005524">
    <property type="term" value="F:ATP binding"/>
    <property type="evidence" value="ECO:0007669"/>
    <property type="project" value="UniProtKB-KW"/>
</dbReference>
<dbReference type="PANTHER" id="PTHR32071">
    <property type="entry name" value="TRANSCRIPTIONAL REGULATORY PROTEIN"/>
    <property type="match status" value="1"/>
</dbReference>
<dbReference type="STRING" id="1007099.SAMN05216287_0125"/>
<dbReference type="InterPro" id="IPR013767">
    <property type="entry name" value="PAS_fold"/>
</dbReference>
<dbReference type="SUPFAM" id="SSF52540">
    <property type="entry name" value="P-loop containing nucleoside triphosphate hydrolases"/>
    <property type="match status" value="1"/>
</dbReference>
<evidence type="ECO:0000256" key="5">
    <source>
        <dbReference type="ARBA" id="ARBA00023163"/>
    </source>
</evidence>
<dbReference type="PROSITE" id="PS00688">
    <property type="entry name" value="SIGMA54_INTERACT_3"/>
    <property type="match status" value="1"/>
</dbReference>
<dbReference type="CDD" id="cd00009">
    <property type="entry name" value="AAA"/>
    <property type="match status" value="1"/>
</dbReference>
<sequence>MNAAEPDYLSGWADMAYASRHMVFEHCPEAIVQFDPVANRFVDLNIAACKLFGYPRQEMLELTVTRLFGHQLADLIVFTQAVIEEGKGWSDELSCACKSGERIEVEVSATCLRLKGTQYLILVLRERSAQRYFLDQAQTERTMRGGLIEWRNILNLFQETERDNQLLLSAVGDGIYSIDSEGLATFVNPAAARMLGWEPSEMIGKNIHRIHHHSHADGSHYPVEDCPIYKAVHDGLIHEGRQEVFWRRDGSMFPVEFTSTPVIADGRIVGSVVVFRDITERRSTEAQLHTALTELQELKQRLEQQNAYLQEEIHIEHNYREIVGQSEPILKIVKQIDVVAPTDASVLIHGESGTGKELIARAIHQASRRAQNPLIRVNCAAIPAELFESEFFGHVRGAFTGALRDRVGRFELADGGTLFLDEIGEIPLELQSKLLRVLQEGQFERVGEERTRRVDVRIVAATNRDLRAEAEAKRFREDLYFRLNVFPIHSPALRERPMDIPQLAAHFLKQVGQRLNMPGRRLRKSDIERLQAYAWPGNIRELQNVIERALITSEGLDLRIDLPTGAAARAVVAAEPESPAAPAGILTDAQLRQLERDNLKAALQAAGGRLFGKNGAAELLGLKPTTLASRLKRLDLG</sequence>
<keyword evidence="6" id="KW-0175">Coiled coil</keyword>
<dbReference type="PROSITE" id="PS00676">
    <property type="entry name" value="SIGMA54_INTERACT_2"/>
    <property type="match status" value="1"/>
</dbReference>
<evidence type="ECO:0000256" key="1">
    <source>
        <dbReference type="ARBA" id="ARBA00022741"/>
    </source>
</evidence>
<keyword evidence="4" id="KW-0238">DNA-binding</keyword>
<dbReference type="OrthoDB" id="9804019at2"/>
<evidence type="ECO:0000259" key="7">
    <source>
        <dbReference type="PROSITE" id="PS50045"/>
    </source>
</evidence>
<keyword evidence="3" id="KW-0805">Transcription regulation</keyword>
<dbReference type="InterPro" id="IPR003593">
    <property type="entry name" value="AAA+_ATPase"/>
</dbReference>